<gene>
    <name evidence="1" type="ORF">UFOVP250_185</name>
</gene>
<reference evidence="1" key="1">
    <citation type="submission" date="2020-04" db="EMBL/GenBank/DDBJ databases">
        <authorList>
            <person name="Chiriac C."/>
            <person name="Salcher M."/>
            <person name="Ghai R."/>
            <person name="Kavagutti S V."/>
        </authorList>
    </citation>
    <scope>NUCLEOTIDE SEQUENCE</scope>
</reference>
<proteinExistence type="predicted"/>
<organism evidence="1">
    <name type="scientific">uncultured Caudovirales phage</name>
    <dbReference type="NCBI Taxonomy" id="2100421"/>
    <lineage>
        <taxon>Viruses</taxon>
        <taxon>Duplodnaviria</taxon>
        <taxon>Heunggongvirae</taxon>
        <taxon>Uroviricota</taxon>
        <taxon>Caudoviricetes</taxon>
        <taxon>Peduoviridae</taxon>
        <taxon>Maltschvirus</taxon>
        <taxon>Maltschvirus maltsch</taxon>
    </lineage>
</organism>
<protein>
    <submittedName>
        <fullName evidence="1">Uncharacterized protein</fullName>
    </submittedName>
</protein>
<accession>A0A6J5LJZ7</accession>
<dbReference type="EMBL" id="LR796270">
    <property type="protein sequence ID" value="CAB4133446.1"/>
    <property type="molecule type" value="Genomic_DNA"/>
</dbReference>
<sequence length="125" mass="14321">MIEMARLKTGEDIIGNFMADLPLHEYIITEPMVVEIEHGSKSSGLVMAHWLPVQLLHENKITIDASEILGFIQPSEEFVEYYQSTVSRLRELLLAKKKINEIEQSDYDDVMEAFEELSNGDVEVH</sequence>
<evidence type="ECO:0000313" key="1">
    <source>
        <dbReference type="EMBL" id="CAB4133446.1"/>
    </source>
</evidence>
<name>A0A6J5LJZ7_9CAUD</name>
<dbReference type="Gene3D" id="2.30.30.100">
    <property type="match status" value="1"/>
</dbReference>